<feature type="domain" description="NlpC/P60" evidence="5">
    <location>
        <begin position="1"/>
        <end position="135"/>
    </location>
</feature>
<evidence type="ECO:0000256" key="2">
    <source>
        <dbReference type="ARBA" id="ARBA00022670"/>
    </source>
</evidence>
<reference evidence="6 7" key="1">
    <citation type="submission" date="2014-12" db="EMBL/GenBank/DDBJ databases">
        <title>Draft genome sequences of 29 type strains of Enterococci.</title>
        <authorList>
            <person name="Zhong Z."/>
            <person name="Sun Z."/>
            <person name="Liu W."/>
            <person name="Zhang W."/>
            <person name="Zhang H."/>
        </authorList>
    </citation>
    <scope>NUCLEOTIDE SEQUENCE [LARGE SCALE GENOMIC DNA]</scope>
    <source>
        <strain evidence="6 7">DSM 22802</strain>
    </source>
</reference>
<evidence type="ECO:0000256" key="3">
    <source>
        <dbReference type="ARBA" id="ARBA00022801"/>
    </source>
</evidence>
<keyword evidence="4" id="KW-0788">Thiol protease</keyword>
<evidence type="ECO:0000259" key="5">
    <source>
        <dbReference type="PROSITE" id="PS51935"/>
    </source>
</evidence>
<dbReference type="Gene3D" id="3.90.1720.10">
    <property type="entry name" value="endopeptidase domain like (from Nostoc punctiforme)"/>
    <property type="match status" value="1"/>
</dbReference>
<dbReference type="AlphaFoldDB" id="A0A1L8SVQ0"/>
<dbReference type="RefSeq" id="WP_071862094.1">
    <property type="nucleotide sequence ID" value="NZ_CP151541.1"/>
</dbReference>
<sequence>MGDINKMIQWMKDREGKVTYSQTSRLGPHSYDCSSAVYFSLIAGGFIPAGSMGWTGSLHDTTLPPITTKIARSECRKGDIFVSKYWANDGHTGIFIDNSTIIHCSYGRNGIYTTPAAGGYMGYEPIEYYRLKNTSGEESSKKKGGDVMLLFKSNSKVYWLVGNQYTYVQNPTDLEKIKGMMKQAGYDTWEHTNSTQVNYIKKIATEK</sequence>
<dbReference type="InterPro" id="IPR000064">
    <property type="entry name" value="NLP_P60_dom"/>
</dbReference>
<keyword evidence="7" id="KW-1185">Reference proteome</keyword>
<dbReference type="InterPro" id="IPR008044">
    <property type="entry name" value="Phage_lysin"/>
</dbReference>
<keyword evidence="3" id="KW-0378">Hydrolase</keyword>
<dbReference type="InterPro" id="IPR038765">
    <property type="entry name" value="Papain-like_cys_pep_sf"/>
</dbReference>
<gene>
    <name evidence="6" type="ORF">RV00_GL002295</name>
</gene>
<dbReference type="OrthoDB" id="2139777at2"/>
<dbReference type="GO" id="GO:0006508">
    <property type="term" value="P:proteolysis"/>
    <property type="evidence" value="ECO:0007669"/>
    <property type="project" value="UniProtKB-KW"/>
</dbReference>
<evidence type="ECO:0000256" key="4">
    <source>
        <dbReference type="ARBA" id="ARBA00022807"/>
    </source>
</evidence>
<evidence type="ECO:0000313" key="6">
    <source>
        <dbReference type="EMBL" id="OJG36151.1"/>
    </source>
</evidence>
<name>A0A1L8SVQ0_9ENTE</name>
<evidence type="ECO:0000313" key="7">
    <source>
        <dbReference type="Proteomes" id="UP000183700"/>
    </source>
</evidence>
<evidence type="ECO:0000256" key="1">
    <source>
        <dbReference type="ARBA" id="ARBA00007074"/>
    </source>
</evidence>
<dbReference type="Pfam" id="PF05382">
    <property type="entry name" value="Amidase_5"/>
    <property type="match status" value="1"/>
</dbReference>
<dbReference type="PROSITE" id="PS51935">
    <property type="entry name" value="NLPC_P60"/>
    <property type="match status" value="1"/>
</dbReference>
<protein>
    <recommendedName>
        <fullName evidence="5">NlpC/P60 domain-containing protein</fullName>
    </recommendedName>
</protein>
<keyword evidence="2" id="KW-0645">Protease</keyword>
<dbReference type="Proteomes" id="UP000183700">
    <property type="component" value="Unassembled WGS sequence"/>
</dbReference>
<comment type="caution">
    <text evidence="6">The sequence shown here is derived from an EMBL/GenBank/DDBJ whole genome shotgun (WGS) entry which is preliminary data.</text>
</comment>
<accession>A0A1L8SVQ0</accession>
<organism evidence="6 7">
    <name type="scientific">Enterococcus devriesei</name>
    <dbReference type="NCBI Taxonomy" id="319970"/>
    <lineage>
        <taxon>Bacteria</taxon>
        <taxon>Bacillati</taxon>
        <taxon>Bacillota</taxon>
        <taxon>Bacilli</taxon>
        <taxon>Lactobacillales</taxon>
        <taxon>Enterococcaceae</taxon>
        <taxon>Enterococcus</taxon>
    </lineage>
</organism>
<dbReference type="GO" id="GO:0008234">
    <property type="term" value="F:cysteine-type peptidase activity"/>
    <property type="evidence" value="ECO:0007669"/>
    <property type="project" value="UniProtKB-KW"/>
</dbReference>
<comment type="similarity">
    <text evidence="1">Belongs to the peptidase C40 family.</text>
</comment>
<dbReference type="SUPFAM" id="SSF54001">
    <property type="entry name" value="Cysteine proteinases"/>
    <property type="match status" value="1"/>
</dbReference>
<dbReference type="EMBL" id="JXKM01000004">
    <property type="protein sequence ID" value="OJG36151.1"/>
    <property type="molecule type" value="Genomic_DNA"/>
</dbReference>
<proteinExistence type="inferred from homology"/>